<dbReference type="EMBL" id="QUAH01000013">
    <property type="protein sequence ID" value="RFT15053.1"/>
    <property type="molecule type" value="Genomic_DNA"/>
</dbReference>
<dbReference type="InterPro" id="IPR003838">
    <property type="entry name" value="ABC3_permease_C"/>
</dbReference>
<evidence type="ECO:0000256" key="1">
    <source>
        <dbReference type="ARBA" id="ARBA00004651"/>
    </source>
</evidence>
<gene>
    <name evidence="10" type="ORF">OP8BY_0684</name>
</gene>
<keyword evidence="4 7" id="KW-1133">Transmembrane helix</keyword>
<dbReference type="Proteomes" id="UP000257323">
    <property type="component" value="Unassembled WGS sequence"/>
</dbReference>
<protein>
    <submittedName>
        <fullName evidence="10">ABC-type transport</fullName>
    </submittedName>
</protein>
<accession>A0A3E2BJY6</accession>
<evidence type="ECO:0000256" key="6">
    <source>
        <dbReference type="ARBA" id="ARBA00038076"/>
    </source>
</evidence>
<name>A0A3E2BJY6_9BACT</name>
<dbReference type="InterPro" id="IPR050250">
    <property type="entry name" value="Macrolide_Exporter_MacB"/>
</dbReference>
<comment type="caution">
    <text evidence="10">The sequence shown here is derived from an EMBL/GenBank/DDBJ whole genome shotgun (WGS) entry which is preliminary data.</text>
</comment>
<feature type="domain" description="ABC3 transporter permease C-terminal" evidence="8">
    <location>
        <begin position="295"/>
        <end position="409"/>
    </location>
</feature>
<evidence type="ECO:0000256" key="3">
    <source>
        <dbReference type="ARBA" id="ARBA00022692"/>
    </source>
</evidence>
<feature type="transmembrane region" description="Helical" evidence="7">
    <location>
        <begin position="27"/>
        <end position="47"/>
    </location>
</feature>
<sequence length="416" mass="45671">MKARTGLLQEIFGMALESIRAHKMRSFLTTLGIVIGVMTVIAMVSVIQGLNQTIAGEIEKVGSSLIMVQKFEPVRMGNISEEERQRKDLSIDDAEAILRECPLVGGLTIWLNPNFLELPEVKYQNLKSDNAILFGTDENFFKVYAIYLPKEGRGFTGAEIRHKARVCLLGAEVAEALFPHTNPLGKEIRIGGESFTVIGVLGRRGQMFGQSQDNILVIPYTSLMKYFPYDMSSLQLTMTPRDPTKVEETIEQVTNLLRVRRKVPPDKPNDFSIYTQETLLTLYNQITGAAFIVMIVISSIGLLVGGIGVMNIMLVAVKERTREIGIRKAIGARAGDIVKQFLLESVVLTGLGGVIGILAGFGIALIIGATTPLPAAVTWWSVFLGLSVSMAVGLFFGIFPAQKAARMDPIVCLRYE</sequence>
<organism evidence="10 11">
    <name type="scientific">Candidatus Saccharicenans subterraneus</name>
    <dbReference type="NCBI Taxonomy" id="2508984"/>
    <lineage>
        <taxon>Bacteria</taxon>
        <taxon>Candidatus Aminicenantota</taxon>
        <taxon>Candidatus Aminicenantia</taxon>
        <taxon>Candidatus Aminicenantales</taxon>
        <taxon>Candidatus Saccharicenantaceae</taxon>
        <taxon>Candidatus Saccharicenans</taxon>
    </lineage>
</organism>
<comment type="similarity">
    <text evidence="6">Belongs to the ABC-4 integral membrane protein family.</text>
</comment>
<evidence type="ECO:0000313" key="10">
    <source>
        <dbReference type="EMBL" id="RFT15053.1"/>
    </source>
</evidence>
<proteinExistence type="inferred from homology"/>
<feature type="domain" description="MacB-like periplasmic core" evidence="9">
    <location>
        <begin position="26"/>
        <end position="255"/>
    </location>
</feature>
<dbReference type="GO" id="GO:0005886">
    <property type="term" value="C:plasma membrane"/>
    <property type="evidence" value="ECO:0007669"/>
    <property type="project" value="UniProtKB-SubCell"/>
</dbReference>
<keyword evidence="5 7" id="KW-0472">Membrane</keyword>
<dbReference type="Pfam" id="PF12704">
    <property type="entry name" value="MacB_PCD"/>
    <property type="match status" value="1"/>
</dbReference>
<dbReference type="PANTHER" id="PTHR30572">
    <property type="entry name" value="MEMBRANE COMPONENT OF TRANSPORTER-RELATED"/>
    <property type="match status" value="1"/>
</dbReference>
<dbReference type="AlphaFoldDB" id="A0A3E2BJY6"/>
<dbReference type="Pfam" id="PF02687">
    <property type="entry name" value="FtsX"/>
    <property type="match status" value="1"/>
</dbReference>
<feature type="transmembrane region" description="Helical" evidence="7">
    <location>
        <begin position="379"/>
        <end position="399"/>
    </location>
</feature>
<evidence type="ECO:0000256" key="7">
    <source>
        <dbReference type="SAM" id="Phobius"/>
    </source>
</evidence>
<keyword evidence="3 7" id="KW-0812">Transmembrane</keyword>
<reference evidence="10 11" key="1">
    <citation type="submission" date="2018-08" db="EMBL/GenBank/DDBJ databases">
        <title>Genome analysis of the thermophilic bacterium of the candidate phylum Aminicenantes from deep subsurface aquifer revealed its physiology and ecological role.</title>
        <authorList>
            <person name="Kadnikov V.V."/>
            <person name="Mardanov A.V."/>
            <person name="Beletsky A.V."/>
            <person name="Karnachuk O.V."/>
            <person name="Ravin N.V."/>
        </authorList>
    </citation>
    <scope>NUCLEOTIDE SEQUENCE [LARGE SCALE GENOMIC DNA]</scope>
    <source>
        <strain evidence="10">BY38</strain>
    </source>
</reference>
<dbReference type="PANTHER" id="PTHR30572:SF4">
    <property type="entry name" value="ABC TRANSPORTER PERMEASE YTRF"/>
    <property type="match status" value="1"/>
</dbReference>
<feature type="transmembrane region" description="Helical" evidence="7">
    <location>
        <begin position="341"/>
        <end position="367"/>
    </location>
</feature>
<keyword evidence="2" id="KW-1003">Cell membrane</keyword>
<dbReference type="InterPro" id="IPR025857">
    <property type="entry name" value="MacB_PCD"/>
</dbReference>
<evidence type="ECO:0000256" key="5">
    <source>
        <dbReference type="ARBA" id="ARBA00023136"/>
    </source>
</evidence>
<comment type="subcellular location">
    <subcellularLocation>
        <location evidence="1">Cell membrane</location>
        <topology evidence="1">Multi-pass membrane protein</topology>
    </subcellularLocation>
</comment>
<evidence type="ECO:0000256" key="2">
    <source>
        <dbReference type="ARBA" id="ARBA00022475"/>
    </source>
</evidence>
<evidence type="ECO:0000259" key="8">
    <source>
        <dbReference type="Pfam" id="PF02687"/>
    </source>
</evidence>
<evidence type="ECO:0000256" key="4">
    <source>
        <dbReference type="ARBA" id="ARBA00022989"/>
    </source>
</evidence>
<evidence type="ECO:0000313" key="11">
    <source>
        <dbReference type="Proteomes" id="UP000257323"/>
    </source>
</evidence>
<evidence type="ECO:0000259" key="9">
    <source>
        <dbReference type="Pfam" id="PF12704"/>
    </source>
</evidence>
<dbReference type="GO" id="GO:0022857">
    <property type="term" value="F:transmembrane transporter activity"/>
    <property type="evidence" value="ECO:0007669"/>
    <property type="project" value="TreeGrafter"/>
</dbReference>
<feature type="transmembrane region" description="Helical" evidence="7">
    <location>
        <begin position="289"/>
        <end position="317"/>
    </location>
</feature>